<evidence type="ECO:0000313" key="1">
    <source>
        <dbReference type="EMBL" id="TWU60881.1"/>
    </source>
</evidence>
<gene>
    <name evidence="1" type="ORF">Poly51_11630</name>
</gene>
<dbReference type="AlphaFoldDB" id="A0A5C6FH82"/>
<dbReference type="Proteomes" id="UP000318288">
    <property type="component" value="Unassembled WGS sequence"/>
</dbReference>
<proteinExistence type="predicted"/>
<dbReference type="OrthoDB" id="9992698at2"/>
<keyword evidence="2" id="KW-1185">Reference proteome</keyword>
<dbReference type="RefSeq" id="WP_146454989.1">
    <property type="nucleotide sequence ID" value="NZ_SJPW01000001.1"/>
</dbReference>
<sequence length="130" mass="15080">MRKRVLRNKPMVFDGQRYLASVSATYDDEVVHLRVTIRADFGTRSFVVIKGLQNFDYFHHYGHWTNQDYSETKDTIEITPRVLAVLIQHARNNGWSPESEKTNRHLELTNVNAKSLLAEYNERQSDGGPT</sequence>
<organism evidence="1 2">
    <name type="scientific">Rubripirellula tenax</name>
    <dbReference type="NCBI Taxonomy" id="2528015"/>
    <lineage>
        <taxon>Bacteria</taxon>
        <taxon>Pseudomonadati</taxon>
        <taxon>Planctomycetota</taxon>
        <taxon>Planctomycetia</taxon>
        <taxon>Pirellulales</taxon>
        <taxon>Pirellulaceae</taxon>
        <taxon>Rubripirellula</taxon>
    </lineage>
</organism>
<reference evidence="1 2" key="1">
    <citation type="submission" date="2019-02" db="EMBL/GenBank/DDBJ databases">
        <title>Deep-cultivation of Planctomycetes and their phenomic and genomic characterization uncovers novel biology.</title>
        <authorList>
            <person name="Wiegand S."/>
            <person name="Jogler M."/>
            <person name="Boedeker C."/>
            <person name="Pinto D."/>
            <person name="Vollmers J."/>
            <person name="Rivas-Marin E."/>
            <person name="Kohn T."/>
            <person name="Peeters S.H."/>
            <person name="Heuer A."/>
            <person name="Rast P."/>
            <person name="Oberbeckmann S."/>
            <person name="Bunk B."/>
            <person name="Jeske O."/>
            <person name="Meyerdierks A."/>
            <person name="Storesund J.E."/>
            <person name="Kallscheuer N."/>
            <person name="Luecker S."/>
            <person name="Lage O.M."/>
            <person name="Pohl T."/>
            <person name="Merkel B.J."/>
            <person name="Hornburger P."/>
            <person name="Mueller R.-W."/>
            <person name="Bruemmer F."/>
            <person name="Labrenz M."/>
            <person name="Spormann A.M."/>
            <person name="Op Den Camp H."/>
            <person name="Overmann J."/>
            <person name="Amann R."/>
            <person name="Jetten M.S.M."/>
            <person name="Mascher T."/>
            <person name="Medema M.H."/>
            <person name="Devos D.P."/>
            <person name="Kaster A.-K."/>
            <person name="Ovreas L."/>
            <person name="Rohde M."/>
            <person name="Galperin M.Y."/>
            <person name="Jogler C."/>
        </authorList>
    </citation>
    <scope>NUCLEOTIDE SEQUENCE [LARGE SCALE GENOMIC DNA]</scope>
    <source>
        <strain evidence="1 2">Poly51</strain>
    </source>
</reference>
<accession>A0A5C6FH82</accession>
<name>A0A5C6FH82_9BACT</name>
<evidence type="ECO:0000313" key="2">
    <source>
        <dbReference type="Proteomes" id="UP000318288"/>
    </source>
</evidence>
<protein>
    <submittedName>
        <fullName evidence="1">Uncharacterized protein</fullName>
    </submittedName>
</protein>
<dbReference type="EMBL" id="SJPW01000001">
    <property type="protein sequence ID" value="TWU60881.1"/>
    <property type="molecule type" value="Genomic_DNA"/>
</dbReference>
<comment type="caution">
    <text evidence="1">The sequence shown here is derived from an EMBL/GenBank/DDBJ whole genome shotgun (WGS) entry which is preliminary data.</text>
</comment>